<evidence type="ECO:0000313" key="3">
    <source>
        <dbReference type="Proteomes" id="UP001637994"/>
    </source>
</evidence>
<dbReference type="EMBL" id="JBGMEF010000045">
    <property type="protein sequence ID" value="MFO3667999.1"/>
    <property type="molecule type" value="Genomic_DNA"/>
</dbReference>
<feature type="chain" id="PRO_5046089011" evidence="1">
    <location>
        <begin position="22"/>
        <end position="208"/>
    </location>
</feature>
<reference evidence="2 3" key="1">
    <citation type="journal article" date="2025" name="Anaerobe">
        <title>Description of Anaerococcus kampingiae sp. nov., Anaerococcus groningensis sp. nov., Anaerococcus martiniensis sp. nov., and Anaerococcus cruorum sp. nov., isolated from human clinical specimens.</title>
        <authorList>
            <person name="Boiten K.E."/>
            <person name="Meijer J."/>
            <person name="van Wezel E.M."/>
            <person name="Veloo A.C.M."/>
        </authorList>
    </citation>
    <scope>NUCLEOTIDE SEQUENCE [LARGE SCALE GENOMIC DNA]</scope>
    <source>
        <strain evidence="2 3">ENR0874</strain>
    </source>
</reference>
<gene>
    <name evidence="2" type="ORF">ACCQ42_09565</name>
</gene>
<evidence type="ECO:0000256" key="1">
    <source>
        <dbReference type="SAM" id="SignalP"/>
    </source>
</evidence>
<dbReference type="RefSeq" id="WP_410036011.1">
    <property type="nucleotide sequence ID" value="NZ_JBGMEF010000045.1"/>
</dbReference>
<accession>A0ABW9MGQ9</accession>
<protein>
    <submittedName>
        <fullName evidence="2">Uncharacterized protein</fullName>
    </submittedName>
</protein>
<proteinExistence type="predicted"/>
<evidence type="ECO:0000313" key="2">
    <source>
        <dbReference type="EMBL" id="MFO3667999.1"/>
    </source>
</evidence>
<keyword evidence="3" id="KW-1185">Reference proteome</keyword>
<feature type="signal peptide" evidence="1">
    <location>
        <begin position="1"/>
        <end position="21"/>
    </location>
</feature>
<keyword evidence="1" id="KW-0732">Signal</keyword>
<dbReference type="Proteomes" id="UP001637994">
    <property type="component" value="Unassembled WGS sequence"/>
</dbReference>
<name>A0ABW9MGQ9_9FIRM</name>
<organism evidence="2 3">
    <name type="scientific">Anaerococcus kampingae</name>
    <dbReference type="NCBI Taxonomy" id="3115614"/>
    <lineage>
        <taxon>Bacteria</taxon>
        <taxon>Bacillati</taxon>
        <taxon>Bacillota</taxon>
        <taxon>Tissierellia</taxon>
        <taxon>Tissierellales</taxon>
        <taxon>Peptoniphilaceae</taxon>
        <taxon>Anaerococcus</taxon>
    </lineage>
</organism>
<comment type="caution">
    <text evidence="2">The sequence shown here is derived from an EMBL/GenBank/DDBJ whole genome shotgun (WGS) entry which is preliminary data.</text>
</comment>
<sequence>MKKSKKIMMTMALGLSLGALGFGVSANLDTNTAYAEENQVDLWFRLLRKVGDNKNYGIGYSATYVYINGVPQVLHGAKGTGPLKCNRGERVTFKLKETDEPGAPFVAEGEFDVPLKGYKDGDGIEIKMRELDQSSSKTENKTSEVSKQAIANLKAAIHKAEVTRSSCQFLIRTAPDTIKPVRAILDELMAKQVKLIKQAEAMLAKYDK</sequence>